<feature type="region of interest" description="Disordered" evidence="1">
    <location>
        <begin position="31"/>
        <end position="114"/>
    </location>
</feature>
<proteinExistence type="predicted"/>
<organism evidence="3 4">
    <name type="scientific">Amphibalanus amphitrite</name>
    <name type="common">Striped barnacle</name>
    <name type="synonym">Balanus amphitrite</name>
    <dbReference type="NCBI Taxonomy" id="1232801"/>
    <lineage>
        <taxon>Eukaryota</taxon>
        <taxon>Metazoa</taxon>
        <taxon>Ecdysozoa</taxon>
        <taxon>Arthropoda</taxon>
        <taxon>Crustacea</taxon>
        <taxon>Multicrustacea</taxon>
        <taxon>Cirripedia</taxon>
        <taxon>Thoracica</taxon>
        <taxon>Thoracicalcarea</taxon>
        <taxon>Balanomorpha</taxon>
        <taxon>Balanoidea</taxon>
        <taxon>Balanidae</taxon>
        <taxon>Amphibalaninae</taxon>
        <taxon>Amphibalanus</taxon>
    </lineage>
</organism>
<dbReference type="InterPro" id="IPR011992">
    <property type="entry name" value="EF-hand-dom_pair"/>
</dbReference>
<gene>
    <name evidence="3" type="ORF">FJT64_010149</name>
</gene>
<reference evidence="3 4" key="1">
    <citation type="submission" date="2019-07" db="EMBL/GenBank/DDBJ databases">
        <title>Draft genome assembly of a fouling barnacle, Amphibalanus amphitrite (Darwin, 1854): The first reference genome for Thecostraca.</title>
        <authorList>
            <person name="Kim W."/>
        </authorList>
    </citation>
    <scope>NUCLEOTIDE SEQUENCE [LARGE SCALE GENOMIC DNA]</scope>
    <source>
        <strain evidence="3">SNU_AA5</strain>
        <tissue evidence="3">Soma without cirri and trophi</tissue>
    </source>
</reference>
<dbReference type="SUPFAM" id="SSF47473">
    <property type="entry name" value="EF-hand"/>
    <property type="match status" value="1"/>
</dbReference>
<sequence length="304" mass="33808">MHSLQVRLVQCGRGQGPRTMAGAARHLSLRVDLSTPPGRGGARLYPAPSEGSLTEPETPSPAVERRDAFSAPSAAERGARAGDPAGDPAGDLGDRLGEPSQLRRLRWLPGDTPPMQRALSRMEIESLRDRKRLAHLRELERLLRLGAHQEPSRRLSIRHRPELTADQFTELMQLSETADHLFGLFDWDGAGFLDQQEWIEFLKEKIDTGHDRELVEVIETAAYLVCGLRRVDRDRFGLIVAAKGVGPKLYRAVQERGHVTVKRIMEFIANLSNASRPGSSRARRIRRRRAVMALCVTAVPEAGS</sequence>
<dbReference type="Proteomes" id="UP000440578">
    <property type="component" value="Unassembled WGS sequence"/>
</dbReference>
<comment type="caution">
    <text evidence="3">The sequence shown here is derived from an EMBL/GenBank/DDBJ whole genome shotgun (WGS) entry which is preliminary data.</text>
</comment>
<protein>
    <recommendedName>
        <fullName evidence="2">EF-hand domain-containing protein</fullName>
    </recommendedName>
</protein>
<accession>A0A6A4VRB2</accession>
<evidence type="ECO:0000256" key="1">
    <source>
        <dbReference type="SAM" id="MobiDB-lite"/>
    </source>
</evidence>
<name>A0A6A4VRB2_AMPAM</name>
<evidence type="ECO:0000259" key="2">
    <source>
        <dbReference type="PROSITE" id="PS50222"/>
    </source>
</evidence>
<dbReference type="GO" id="GO:0005509">
    <property type="term" value="F:calcium ion binding"/>
    <property type="evidence" value="ECO:0007669"/>
    <property type="project" value="InterPro"/>
</dbReference>
<dbReference type="InterPro" id="IPR002048">
    <property type="entry name" value="EF_hand_dom"/>
</dbReference>
<dbReference type="OrthoDB" id="167398at2759"/>
<feature type="compositionally biased region" description="Low complexity" evidence="1">
    <location>
        <begin position="81"/>
        <end position="91"/>
    </location>
</feature>
<keyword evidence="4" id="KW-1185">Reference proteome</keyword>
<evidence type="ECO:0000313" key="4">
    <source>
        <dbReference type="Proteomes" id="UP000440578"/>
    </source>
</evidence>
<dbReference type="AlphaFoldDB" id="A0A6A4VRB2"/>
<dbReference type="PROSITE" id="PS50222">
    <property type="entry name" value="EF_HAND_2"/>
    <property type="match status" value="1"/>
</dbReference>
<evidence type="ECO:0000313" key="3">
    <source>
        <dbReference type="EMBL" id="KAF0291761.1"/>
    </source>
</evidence>
<feature type="domain" description="EF-hand" evidence="2">
    <location>
        <begin position="173"/>
        <end position="208"/>
    </location>
</feature>
<dbReference type="EMBL" id="VIIS01001856">
    <property type="protein sequence ID" value="KAF0291761.1"/>
    <property type="molecule type" value="Genomic_DNA"/>
</dbReference>